<evidence type="ECO:0000256" key="1">
    <source>
        <dbReference type="SAM" id="MobiDB-lite"/>
    </source>
</evidence>
<protein>
    <recommendedName>
        <fullName evidence="4">HK97 family phage prohead protease</fullName>
    </recommendedName>
</protein>
<sequence>MKTRGLSLKLMDSTPRLSVATAEGPVFAMLDPPGVVDAHGDTMDAGALRLPEGVNEVPLYWVHSYHVGVVPEASPEQRLPVGSATVWEEEGQWYFIPRFNLLTDLSQQVKAAVEAGGITACSIGYGTVRATPNGKGPDGKGEDVHEARLLEVSLVDVGAKAGAVRIKMADEPKKPEEKKPEPPAVDMADMYTMVKAIHAKLFPPESEAKPPESEDKATEPPATKDDKPQTETPQDENASENAAPPSTEDEDPVTKWLRDLAA</sequence>
<feature type="region of interest" description="Disordered" evidence="1">
    <location>
        <begin position="166"/>
        <end position="186"/>
    </location>
</feature>
<evidence type="ECO:0008006" key="4">
    <source>
        <dbReference type="Google" id="ProtNLM"/>
    </source>
</evidence>
<feature type="compositionally biased region" description="Basic and acidic residues" evidence="1">
    <location>
        <begin position="206"/>
        <end position="229"/>
    </location>
</feature>
<dbReference type="Proteomes" id="UP001611383">
    <property type="component" value="Chromosome"/>
</dbReference>
<feature type="region of interest" description="Disordered" evidence="1">
    <location>
        <begin position="200"/>
        <end position="262"/>
    </location>
</feature>
<dbReference type="EMBL" id="CP043494">
    <property type="protein sequence ID" value="WNG49195.1"/>
    <property type="molecule type" value="Genomic_DNA"/>
</dbReference>
<name>A0ABY9X1D7_9BACT</name>
<keyword evidence="3" id="KW-1185">Reference proteome</keyword>
<gene>
    <name evidence="2" type="ORF">F0U60_37575</name>
</gene>
<proteinExistence type="predicted"/>
<dbReference type="RefSeq" id="WP_395806873.1">
    <property type="nucleotide sequence ID" value="NZ_CP043494.1"/>
</dbReference>
<evidence type="ECO:0000313" key="3">
    <source>
        <dbReference type="Proteomes" id="UP001611383"/>
    </source>
</evidence>
<reference evidence="2 3" key="1">
    <citation type="submission" date="2019-08" db="EMBL/GenBank/DDBJ databases">
        <title>Archangium and Cystobacter genomes.</title>
        <authorList>
            <person name="Chen I.-C.K."/>
            <person name="Wielgoss S."/>
        </authorList>
    </citation>
    <scope>NUCLEOTIDE SEQUENCE [LARGE SCALE GENOMIC DNA]</scope>
    <source>
        <strain evidence="2 3">Cbm 6</strain>
    </source>
</reference>
<evidence type="ECO:0000313" key="2">
    <source>
        <dbReference type="EMBL" id="WNG49195.1"/>
    </source>
</evidence>
<feature type="compositionally biased region" description="Basic and acidic residues" evidence="1">
    <location>
        <begin position="252"/>
        <end position="262"/>
    </location>
</feature>
<organism evidence="2 3">
    <name type="scientific">Archangium minus</name>
    <dbReference type="NCBI Taxonomy" id="83450"/>
    <lineage>
        <taxon>Bacteria</taxon>
        <taxon>Pseudomonadati</taxon>
        <taxon>Myxococcota</taxon>
        <taxon>Myxococcia</taxon>
        <taxon>Myxococcales</taxon>
        <taxon>Cystobacterineae</taxon>
        <taxon>Archangiaceae</taxon>
        <taxon>Archangium</taxon>
    </lineage>
</organism>
<accession>A0ABY9X1D7</accession>
<feature type="compositionally biased region" description="Basic and acidic residues" evidence="1">
    <location>
        <begin position="167"/>
        <end position="181"/>
    </location>
</feature>